<reference evidence="2" key="2">
    <citation type="journal article" date="2023" name="IMA Fungus">
        <title>Comparative genomic study of the Penicillium genus elucidates a diverse pangenome and 15 lateral gene transfer events.</title>
        <authorList>
            <person name="Petersen C."/>
            <person name="Sorensen T."/>
            <person name="Nielsen M.R."/>
            <person name="Sondergaard T.E."/>
            <person name="Sorensen J.L."/>
            <person name="Fitzpatrick D.A."/>
            <person name="Frisvad J.C."/>
            <person name="Nielsen K.L."/>
        </authorList>
    </citation>
    <scope>NUCLEOTIDE SEQUENCE</scope>
    <source>
        <strain evidence="2">IBT 15544</strain>
    </source>
</reference>
<organism evidence="2 3">
    <name type="scientific">Penicillium cinerascens</name>
    <dbReference type="NCBI Taxonomy" id="70096"/>
    <lineage>
        <taxon>Eukaryota</taxon>
        <taxon>Fungi</taxon>
        <taxon>Dikarya</taxon>
        <taxon>Ascomycota</taxon>
        <taxon>Pezizomycotina</taxon>
        <taxon>Eurotiomycetes</taxon>
        <taxon>Eurotiomycetidae</taxon>
        <taxon>Eurotiales</taxon>
        <taxon>Aspergillaceae</taxon>
        <taxon>Penicillium</taxon>
    </lineage>
</organism>
<dbReference type="GeneID" id="83178897"/>
<dbReference type="EMBL" id="JAPQKR010000012">
    <property type="protein sequence ID" value="KAJ5203655.1"/>
    <property type="molecule type" value="Genomic_DNA"/>
</dbReference>
<feature type="compositionally biased region" description="Polar residues" evidence="1">
    <location>
        <begin position="60"/>
        <end position="70"/>
    </location>
</feature>
<evidence type="ECO:0000256" key="1">
    <source>
        <dbReference type="SAM" id="MobiDB-lite"/>
    </source>
</evidence>
<feature type="region of interest" description="Disordered" evidence="1">
    <location>
        <begin position="655"/>
        <end position="678"/>
    </location>
</feature>
<comment type="caution">
    <text evidence="2">The sequence shown here is derived from an EMBL/GenBank/DDBJ whole genome shotgun (WGS) entry which is preliminary data.</text>
</comment>
<sequence length="678" mass="75582">MGQITDFFHRPAFSRINQSLTPEKKARPSPKEPSEAPSSPLSDPPPSSKIDLTLEDQDEPATQLNTSLLQSAGDKDSLPLASEQSFQSTGSGPPPSSLGSFIASQRIIKDGKEVVISSDGEDTDSIGSLEDPDMLLAPVIKKNKDEIKPTGVDKAYLADISEPKRYKNSLDSLVHAAVDYNETEANVAKVKASFTQIKPNGNQVVSGGGAGSKKKRVHEGALSSALGGSEDAHDFRRLLDAVRRTEALDQDRIWRFFDQVQITPATSEFPRDLFTPDSPLSALREPDSRVRAFQSGILEYASSLQQLPDELLCWLFRSIPLEPRDELRKAYCRVFTQTSVQRVEQLIRLDDIDCLFRHIGAKPQALDLTENIVEDPYGPISQDPQLKDRSVLFSVFDLLRDAADLFSNDTRERAIHILLRITLDTSLTANNLLRSELQSALSALLERVPEANTEDLNRRICKTVYGTVKDHQFQNRMLQNILPTSPWISLLRYRLAVAFLLQSPEPLTETPEAVLNLKRLTLFLIRDERFHKKLRKAKGEYDYGELTAIALLLDIVVNSALHDLGYKQADTAREFDDAIDKLAAQIKKIFSSIEDSGASHLKRMLAKETLEALHYRLLYAVRSKPPPKKTLFKTYGIEQGNGNIRNIFKSKVAIDTTDEGTPDSADTTEPTAMPIRGH</sequence>
<dbReference type="OrthoDB" id="5350396at2759"/>
<dbReference type="Proteomes" id="UP001150904">
    <property type="component" value="Unassembled WGS sequence"/>
</dbReference>
<reference evidence="2" key="1">
    <citation type="submission" date="2022-12" db="EMBL/GenBank/DDBJ databases">
        <authorList>
            <person name="Petersen C."/>
        </authorList>
    </citation>
    <scope>NUCLEOTIDE SEQUENCE</scope>
    <source>
        <strain evidence="2">IBT 15544</strain>
    </source>
</reference>
<keyword evidence="3" id="KW-1185">Reference proteome</keyword>
<evidence type="ECO:0000313" key="2">
    <source>
        <dbReference type="EMBL" id="KAJ5203655.1"/>
    </source>
</evidence>
<dbReference type="RefSeq" id="XP_058308134.1">
    <property type="nucleotide sequence ID" value="XM_058451596.1"/>
</dbReference>
<evidence type="ECO:0000313" key="3">
    <source>
        <dbReference type="Proteomes" id="UP001150904"/>
    </source>
</evidence>
<dbReference type="AlphaFoldDB" id="A0A9W9MLQ6"/>
<name>A0A9W9MLQ6_9EURO</name>
<feature type="compositionally biased region" description="Basic and acidic residues" evidence="1">
    <location>
        <begin position="22"/>
        <end position="34"/>
    </location>
</feature>
<feature type="region of interest" description="Disordered" evidence="1">
    <location>
        <begin position="1"/>
        <end position="103"/>
    </location>
</feature>
<accession>A0A9W9MLQ6</accession>
<proteinExistence type="predicted"/>
<protein>
    <submittedName>
        <fullName evidence="2">Uncharacterized protein</fullName>
    </submittedName>
</protein>
<gene>
    <name evidence="2" type="ORF">N7498_004534</name>
</gene>